<accession>A0ABS9U199</accession>
<dbReference type="RefSeq" id="WP_241053723.1">
    <property type="nucleotide sequence ID" value="NZ_JAKZBV010000001.1"/>
</dbReference>
<reference evidence="2 3" key="1">
    <citation type="submission" date="2022-03" db="EMBL/GenBank/DDBJ databases">
        <title>Sinomonas sp. isolated from a soil.</title>
        <authorList>
            <person name="Han J."/>
            <person name="Kim D.-U."/>
        </authorList>
    </citation>
    <scope>NUCLEOTIDE SEQUENCE [LARGE SCALE GENOMIC DNA]</scope>
    <source>
        <strain evidence="2 3">5-5</strain>
    </source>
</reference>
<evidence type="ECO:0000256" key="1">
    <source>
        <dbReference type="SAM" id="SignalP"/>
    </source>
</evidence>
<dbReference type="Proteomes" id="UP001202922">
    <property type="component" value="Unassembled WGS sequence"/>
</dbReference>
<evidence type="ECO:0000313" key="2">
    <source>
        <dbReference type="EMBL" id="MCH6470202.1"/>
    </source>
</evidence>
<evidence type="ECO:0000313" key="3">
    <source>
        <dbReference type="Proteomes" id="UP001202922"/>
    </source>
</evidence>
<name>A0ABS9U199_9MICC</name>
<keyword evidence="3" id="KW-1185">Reference proteome</keyword>
<sequence>MQRALRGSVAAIVLGLLLTGCGSSNAGQSTGSPGVSDITATPVPSTSRTPLLLCGHDYFGAMIPYVVDATSSDAITIPANEKIVLRLSDDCANGAAVQVAPGSALSLSEYFPDQNHPVAAWASSPAGDSTLKLTSATGQVRTVTVRAGSGVTNSSPAGP</sequence>
<feature type="signal peptide" evidence="1">
    <location>
        <begin position="1"/>
        <end position="26"/>
    </location>
</feature>
<feature type="chain" id="PRO_5047370937" description="Lipoprotein" evidence="1">
    <location>
        <begin position="27"/>
        <end position="159"/>
    </location>
</feature>
<organism evidence="2 3">
    <name type="scientific">Sinomonas terrae</name>
    <dbReference type="NCBI Taxonomy" id="2908838"/>
    <lineage>
        <taxon>Bacteria</taxon>
        <taxon>Bacillati</taxon>
        <taxon>Actinomycetota</taxon>
        <taxon>Actinomycetes</taxon>
        <taxon>Micrococcales</taxon>
        <taxon>Micrococcaceae</taxon>
        <taxon>Sinomonas</taxon>
    </lineage>
</organism>
<proteinExistence type="predicted"/>
<evidence type="ECO:0008006" key="4">
    <source>
        <dbReference type="Google" id="ProtNLM"/>
    </source>
</evidence>
<gene>
    <name evidence="2" type="ORF">L0M17_09475</name>
</gene>
<dbReference type="EMBL" id="JAKZBV010000001">
    <property type="protein sequence ID" value="MCH6470202.1"/>
    <property type="molecule type" value="Genomic_DNA"/>
</dbReference>
<comment type="caution">
    <text evidence="2">The sequence shown here is derived from an EMBL/GenBank/DDBJ whole genome shotgun (WGS) entry which is preliminary data.</text>
</comment>
<protein>
    <recommendedName>
        <fullName evidence="4">Lipoprotein</fullName>
    </recommendedName>
</protein>
<keyword evidence="1" id="KW-0732">Signal</keyword>
<dbReference type="PROSITE" id="PS51257">
    <property type="entry name" value="PROKAR_LIPOPROTEIN"/>
    <property type="match status" value="1"/>
</dbReference>